<evidence type="ECO:0000256" key="1">
    <source>
        <dbReference type="SAM" id="MobiDB-lite"/>
    </source>
</evidence>
<dbReference type="InterPro" id="IPR044862">
    <property type="entry name" value="Pro_4_hyd_alph_FE2OG_OXY"/>
</dbReference>
<evidence type="ECO:0000313" key="4">
    <source>
        <dbReference type="Proteomes" id="UP001150238"/>
    </source>
</evidence>
<dbReference type="PANTHER" id="PTHR33099">
    <property type="entry name" value="FE2OG DIOXYGENASE DOMAIN-CONTAINING PROTEIN"/>
    <property type="match status" value="1"/>
</dbReference>
<comment type="caution">
    <text evidence="3">The sequence shown here is derived from an EMBL/GenBank/DDBJ whole genome shotgun (WGS) entry which is preliminary data.</text>
</comment>
<feature type="compositionally biased region" description="Polar residues" evidence="1">
    <location>
        <begin position="1206"/>
        <end position="1216"/>
    </location>
</feature>
<feature type="compositionally biased region" description="Acidic residues" evidence="1">
    <location>
        <begin position="33"/>
        <end position="62"/>
    </location>
</feature>
<dbReference type="EMBL" id="JANVFS010000041">
    <property type="protein sequence ID" value="KAJ4467486.1"/>
    <property type="molecule type" value="Genomic_DNA"/>
</dbReference>
<evidence type="ECO:0000313" key="3">
    <source>
        <dbReference type="EMBL" id="KAJ4467486.1"/>
    </source>
</evidence>
<accession>A0A9W8ZUR4</accession>
<feature type="compositionally biased region" description="Low complexity" evidence="1">
    <location>
        <begin position="1164"/>
        <end position="1176"/>
    </location>
</feature>
<gene>
    <name evidence="3" type="ORF">C8J55DRAFT_480950</name>
</gene>
<dbReference type="AlphaFoldDB" id="A0A9W8ZUR4"/>
<evidence type="ECO:0000259" key="2">
    <source>
        <dbReference type="Pfam" id="PF13640"/>
    </source>
</evidence>
<feature type="region of interest" description="Disordered" evidence="1">
    <location>
        <begin position="1"/>
        <end position="62"/>
    </location>
</feature>
<feature type="region of interest" description="Disordered" evidence="1">
    <location>
        <begin position="1164"/>
        <end position="1216"/>
    </location>
</feature>
<protein>
    <recommendedName>
        <fullName evidence="2">Prolyl 4-hydroxylase alpha subunit Fe(2+) 2OG dioxygenase domain-containing protein</fullName>
    </recommendedName>
</protein>
<feature type="domain" description="Prolyl 4-hydroxylase alpha subunit Fe(2+) 2OG dioxygenase" evidence="2">
    <location>
        <begin position="184"/>
        <end position="270"/>
    </location>
</feature>
<reference evidence="3" key="1">
    <citation type="submission" date="2022-08" db="EMBL/GenBank/DDBJ databases">
        <authorList>
            <consortium name="DOE Joint Genome Institute"/>
            <person name="Min B."/>
            <person name="Riley R."/>
            <person name="Sierra-Patev S."/>
            <person name="Naranjo-Ortiz M."/>
            <person name="Looney B."/>
            <person name="Konkel Z."/>
            <person name="Slot J.C."/>
            <person name="Sakamoto Y."/>
            <person name="Steenwyk J.L."/>
            <person name="Rokas A."/>
            <person name="Carro J."/>
            <person name="Camarero S."/>
            <person name="Ferreira P."/>
            <person name="Molpeceres G."/>
            <person name="Ruiz-Duenas F.J."/>
            <person name="Serrano A."/>
            <person name="Henrissat B."/>
            <person name="Drula E."/>
            <person name="Hughes K.W."/>
            <person name="Mata J.L."/>
            <person name="Ishikawa N.K."/>
            <person name="Vargas-Isla R."/>
            <person name="Ushijima S."/>
            <person name="Smith C.A."/>
            <person name="Ahrendt S."/>
            <person name="Andreopoulos W."/>
            <person name="He G."/>
            <person name="Labutti K."/>
            <person name="Lipzen A."/>
            <person name="Ng V."/>
            <person name="Sandor L."/>
            <person name="Barry K."/>
            <person name="Martinez A.T."/>
            <person name="Xiao Y."/>
            <person name="Gibbons J.G."/>
            <person name="Terashima K."/>
            <person name="Hibbett D.S."/>
            <person name="Grigoriev I.V."/>
        </authorList>
    </citation>
    <scope>NUCLEOTIDE SEQUENCE</scope>
    <source>
        <strain evidence="3">Sp2 HRB7682 ss15</strain>
    </source>
</reference>
<organism evidence="3 4">
    <name type="scientific">Lentinula lateritia</name>
    <dbReference type="NCBI Taxonomy" id="40482"/>
    <lineage>
        <taxon>Eukaryota</taxon>
        <taxon>Fungi</taxon>
        <taxon>Dikarya</taxon>
        <taxon>Basidiomycota</taxon>
        <taxon>Agaricomycotina</taxon>
        <taxon>Agaricomycetes</taxon>
        <taxon>Agaricomycetidae</taxon>
        <taxon>Agaricales</taxon>
        <taxon>Marasmiineae</taxon>
        <taxon>Omphalotaceae</taxon>
        <taxon>Lentinula</taxon>
    </lineage>
</organism>
<dbReference type="PANTHER" id="PTHR33099:SF7">
    <property type="entry name" value="MYND-TYPE DOMAIN-CONTAINING PROTEIN"/>
    <property type="match status" value="1"/>
</dbReference>
<name>A0A9W8ZUR4_9AGAR</name>
<dbReference type="Gene3D" id="2.60.120.620">
    <property type="entry name" value="q2cbj1_9rhob like domain"/>
    <property type="match status" value="1"/>
</dbReference>
<proteinExistence type="predicted"/>
<dbReference type="Proteomes" id="UP001150238">
    <property type="component" value="Unassembled WGS sequence"/>
</dbReference>
<dbReference type="Pfam" id="PF13640">
    <property type="entry name" value="2OG-FeII_Oxy_3"/>
    <property type="match status" value="1"/>
</dbReference>
<feature type="compositionally biased region" description="Polar residues" evidence="1">
    <location>
        <begin position="1177"/>
        <end position="1195"/>
    </location>
</feature>
<sequence>MFYENHNVVEAATRDTNLDTTAAPQDAPVESVQELEYDGEDDDEEGDEENEENDSASEGDDLREELEEVLKGDFDFKGSYAYSSLFTDAPNPVLDITGVGPIGLPLSPRDAQLIITSATQAPFGHGTETKIDTSVRHTWEIEPARVSFGNAVWRTWMEETVVRGVATALGVPFSTTPPKCELYKLLLYEEDSHFLPHQDTVKAQNMFATIIVVLPSPYTGGQVHVSHSSSQQVFSFDSNSLVSTAVMAWYTDVQHEVKPITSGYRLALSYNLVHVTPGVPPPILPDMHSSIISLRRVLKKWRTYKYPDIEPNIMCHILSHKYSPAGLSTGFKALKGKDSYLVAQLMPLAVEQEFFVGLANLTYHQTGTADGDGGYGNYYKRRRGYGRYGYGRYGYYDSDCNDDDDEEVPGIDEVTDTTLTVENLFDMAGNKPAGSKKISLDLENLVQQDAFEDVEPDEDHYEGYMGNYSGEVEQWYRRTVLIIMPEESARSILYTSDYALGILHRAALERPGKPSPEDLLFADLVLNNSQNSPATLVTMAQYAVSWNNLELWKKVLRAGNWTASSVLPPKELVTGWKVFSFDSVRSSFEQIVQKAPQISRGISLIRDLVENGPQEDCQIAQQWAEQVISQLLTTLEAPTVQDVSLLIETARKQGLSYLTCTLIPRLEKKSGLHDFWLAMIKELESNRTYFVSPPEAEGSSTSETQNQFENTKKRCLDIVVCNWEHGIADPPPVNNTPYYSHRPRPPPQSPVNHTTRVIQILDLCIDGGVLDTCKVLLGLVMKKKPPTSDNFQTLYSPVISHIRQKLLTTNDSVSLNSDVFVDFMGLILQTLKTPSSADVPWIIDIVQAKGAPYMIQSFVPRLEKNVALYHFWYQFITTLVTDETVIVTKSTVSDPDSKNSVRKFIERCLFIIVTNWEHGLTDPVRARAYPYYQAPTAVSPSTSTPSRITELVELCFLARFLDPLTRLWSLLAKAKPLTLQENFQTIYNPLIPQLRQLLMTKNLDISSSPFLELVQVVLGSYLRFVLGARPNPNALVPARKLGCGCSDCQVLDNFLMSKSLEQTFRLVQARRTHLERQLYSGRDLVSFTTIRSGSPHGLVVKKNRQVADYQSWMQRQSQTKTFLGTIGDGNMLRKIAGHRYGDVLTAFEGKQQFMLPWNSVASASASTNHSSSGATGRTPSTTNSNPTAAPITTSLHGAPPPHLHNPGSSSTQSTSYMWPSQHALSASTPAIVMAPGSSNPMPMMTGSSALTVPGTNKRKKSTMVSMDTIDLTGED</sequence>
<reference evidence="3" key="2">
    <citation type="journal article" date="2023" name="Proc. Natl. Acad. Sci. U.S.A.">
        <title>A global phylogenomic analysis of the shiitake genus Lentinula.</title>
        <authorList>
            <person name="Sierra-Patev S."/>
            <person name="Min B."/>
            <person name="Naranjo-Ortiz M."/>
            <person name="Looney B."/>
            <person name="Konkel Z."/>
            <person name="Slot J.C."/>
            <person name="Sakamoto Y."/>
            <person name="Steenwyk J.L."/>
            <person name="Rokas A."/>
            <person name="Carro J."/>
            <person name="Camarero S."/>
            <person name="Ferreira P."/>
            <person name="Molpeceres G."/>
            <person name="Ruiz-Duenas F.J."/>
            <person name="Serrano A."/>
            <person name="Henrissat B."/>
            <person name="Drula E."/>
            <person name="Hughes K.W."/>
            <person name="Mata J.L."/>
            <person name="Ishikawa N.K."/>
            <person name="Vargas-Isla R."/>
            <person name="Ushijima S."/>
            <person name="Smith C.A."/>
            <person name="Donoghue J."/>
            <person name="Ahrendt S."/>
            <person name="Andreopoulos W."/>
            <person name="He G."/>
            <person name="LaButti K."/>
            <person name="Lipzen A."/>
            <person name="Ng V."/>
            <person name="Riley R."/>
            <person name="Sandor L."/>
            <person name="Barry K."/>
            <person name="Martinez A.T."/>
            <person name="Xiao Y."/>
            <person name="Gibbons J.G."/>
            <person name="Terashima K."/>
            <person name="Grigoriev I.V."/>
            <person name="Hibbett D."/>
        </authorList>
    </citation>
    <scope>NUCLEOTIDE SEQUENCE</scope>
    <source>
        <strain evidence="3">Sp2 HRB7682 ss15</strain>
    </source>
</reference>